<evidence type="ECO:0000313" key="4">
    <source>
        <dbReference type="EMBL" id="MDR7172952.1"/>
    </source>
</evidence>
<dbReference type="RefSeq" id="WP_310408422.1">
    <property type="nucleotide sequence ID" value="NZ_JAVDWW010000016.1"/>
</dbReference>
<evidence type="ECO:0000256" key="1">
    <source>
        <dbReference type="ARBA" id="ARBA00006484"/>
    </source>
</evidence>
<organism evidence="4 5">
    <name type="scientific">Nocardia kruczakiae</name>
    <dbReference type="NCBI Taxonomy" id="261477"/>
    <lineage>
        <taxon>Bacteria</taxon>
        <taxon>Bacillati</taxon>
        <taxon>Actinomycetota</taxon>
        <taxon>Actinomycetes</taxon>
        <taxon>Mycobacteriales</taxon>
        <taxon>Nocardiaceae</taxon>
        <taxon>Nocardia</taxon>
    </lineage>
</organism>
<dbReference type="SUPFAM" id="SSF51735">
    <property type="entry name" value="NAD(P)-binding Rossmann-fold domains"/>
    <property type="match status" value="1"/>
</dbReference>
<dbReference type="Pfam" id="PF00106">
    <property type="entry name" value="adh_short"/>
    <property type="match status" value="1"/>
</dbReference>
<dbReference type="EMBL" id="JAVDWW010000016">
    <property type="protein sequence ID" value="MDR7172952.1"/>
    <property type="molecule type" value="Genomic_DNA"/>
</dbReference>
<name>A0ABU1XSS9_9NOCA</name>
<dbReference type="InterPro" id="IPR036291">
    <property type="entry name" value="NAD(P)-bd_dom_sf"/>
</dbReference>
<dbReference type="Proteomes" id="UP001251217">
    <property type="component" value="Unassembled WGS sequence"/>
</dbReference>
<keyword evidence="2" id="KW-0560">Oxidoreductase</keyword>
<feature type="compositionally biased region" description="Basic residues" evidence="3">
    <location>
        <begin position="187"/>
        <end position="200"/>
    </location>
</feature>
<evidence type="ECO:0000256" key="3">
    <source>
        <dbReference type="SAM" id="MobiDB-lite"/>
    </source>
</evidence>
<accession>A0ABU1XSS9</accession>
<comment type="caution">
    <text evidence="4">The sequence shown here is derived from an EMBL/GenBank/DDBJ whole genome shotgun (WGS) entry which is preliminary data.</text>
</comment>
<sequence>MSEKGLCDSRRKAAGFSCRRVAPMTRAPRSVSLKTAGLPTGARSLEAVAGCAGMRIEQAGRAVALVTGSTSGIGKSIARRLAADGMRVVVHSRRSAEAGEALAAELDGAYLRADSSRSHAPTGKPPRQPHRASEPSPHPPRTSTGSPERSTPGPPATAPLQRLRVAPRPPRRQPDVPRPQPCPGLRLRPRRSRPHPRASRRRELASAKTAWRNGFQLEGHVRGLLVALAGDRPSRPQRTVALMLDPSPRSSAPSIRQDIVLHQSDTRPIVWTNSDWPLGRWLRYLNCFPSGSGTGHI</sequence>
<evidence type="ECO:0000313" key="5">
    <source>
        <dbReference type="Proteomes" id="UP001251217"/>
    </source>
</evidence>
<dbReference type="Gene3D" id="3.40.50.720">
    <property type="entry name" value="NAD(P)-binding Rossmann-like Domain"/>
    <property type="match status" value="1"/>
</dbReference>
<proteinExistence type="inferred from homology"/>
<evidence type="ECO:0000256" key="2">
    <source>
        <dbReference type="ARBA" id="ARBA00023002"/>
    </source>
</evidence>
<protein>
    <recommendedName>
        <fullName evidence="6">Short subunit dehydrogenase</fullName>
    </recommendedName>
</protein>
<gene>
    <name evidence="4" type="ORF">J2W56_006718</name>
</gene>
<reference evidence="4 5" key="1">
    <citation type="submission" date="2023-07" db="EMBL/GenBank/DDBJ databases">
        <title>Sorghum-associated microbial communities from plants grown in Nebraska, USA.</title>
        <authorList>
            <person name="Schachtman D."/>
        </authorList>
    </citation>
    <scope>NUCLEOTIDE SEQUENCE [LARGE SCALE GENOMIC DNA]</scope>
    <source>
        <strain evidence="4 5">4272</strain>
    </source>
</reference>
<evidence type="ECO:0008006" key="6">
    <source>
        <dbReference type="Google" id="ProtNLM"/>
    </source>
</evidence>
<comment type="similarity">
    <text evidence="1">Belongs to the short-chain dehydrogenases/reductases (SDR) family.</text>
</comment>
<keyword evidence="5" id="KW-1185">Reference proteome</keyword>
<dbReference type="InterPro" id="IPR002347">
    <property type="entry name" value="SDR_fam"/>
</dbReference>
<dbReference type="PANTHER" id="PTHR43639:SF1">
    <property type="entry name" value="SHORT-CHAIN DEHYDROGENASE_REDUCTASE FAMILY PROTEIN"/>
    <property type="match status" value="1"/>
</dbReference>
<dbReference type="PANTHER" id="PTHR43639">
    <property type="entry name" value="OXIDOREDUCTASE, SHORT-CHAIN DEHYDROGENASE/REDUCTASE FAMILY (AFU_ORTHOLOGUE AFUA_5G02870)"/>
    <property type="match status" value="1"/>
</dbReference>
<feature type="region of interest" description="Disordered" evidence="3">
    <location>
        <begin position="114"/>
        <end position="207"/>
    </location>
</feature>